<evidence type="ECO:0000259" key="3">
    <source>
        <dbReference type="Pfam" id="PF22613"/>
    </source>
</evidence>
<dbReference type="Pfam" id="PF22613">
    <property type="entry name" value="Transketolase_C_1"/>
    <property type="match status" value="1"/>
</dbReference>
<dbReference type="GO" id="GO:0005829">
    <property type="term" value="C:cytosol"/>
    <property type="evidence" value="ECO:0007669"/>
    <property type="project" value="TreeGrafter"/>
</dbReference>
<dbReference type="GO" id="GO:0004802">
    <property type="term" value="F:transketolase activity"/>
    <property type="evidence" value="ECO:0007669"/>
    <property type="project" value="TreeGrafter"/>
</dbReference>
<protein>
    <recommendedName>
        <fullName evidence="3">Transketolase-like C-terminal domain-containing protein</fullName>
    </recommendedName>
</protein>
<name>A0A4U5R241_POPAL</name>
<dbReference type="Gene3D" id="3.40.50.970">
    <property type="match status" value="1"/>
</dbReference>
<dbReference type="STRING" id="43335.A0A4U5R241"/>
<dbReference type="PANTHER" id="PTHR43522">
    <property type="entry name" value="TRANSKETOLASE"/>
    <property type="match status" value="1"/>
</dbReference>
<proteinExistence type="predicted"/>
<keyword evidence="2" id="KW-0460">Magnesium</keyword>
<organism evidence="4">
    <name type="scientific">Populus alba</name>
    <name type="common">White poplar</name>
    <dbReference type="NCBI Taxonomy" id="43335"/>
    <lineage>
        <taxon>Eukaryota</taxon>
        <taxon>Viridiplantae</taxon>
        <taxon>Streptophyta</taxon>
        <taxon>Embryophyta</taxon>
        <taxon>Tracheophyta</taxon>
        <taxon>Spermatophyta</taxon>
        <taxon>Magnoliopsida</taxon>
        <taxon>eudicotyledons</taxon>
        <taxon>Gunneridae</taxon>
        <taxon>Pentapetalae</taxon>
        <taxon>rosids</taxon>
        <taxon>fabids</taxon>
        <taxon>Malpighiales</taxon>
        <taxon>Salicaceae</taxon>
        <taxon>Saliceae</taxon>
        <taxon>Populus</taxon>
    </lineage>
</organism>
<reference evidence="4" key="1">
    <citation type="submission" date="2018-10" db="EMBL/GenBank/DDBJ databases">
        <title>Population genomic analysis revealed the cold adaptation of white poplar.</title>
        <authorList>
            <person name="Liu Y.-J."/>
        </authorList>
    </citation>
    <scope>NUCLEOTIDE SEQUENCE [LARGE SCALE GENOMIC DNA]</scope>
    <source>
        <strain evidence="4">PAL-ZL1</strain>
    </source>
</reference>
<dbReference type="GO" id="GO:0006098">
    <property type="term" value="P:pentose-phosphate shunt"/>
    <property type="evidence" value="ECO:0007669"/>
    <property type="project" value="TreeGrafter"/>
</dbReference>
<dbReference type="PANTHER" id="PTHR43522:SF5">
    <property type="entry name" value="TRANSKETOLASE"/>
    <property type="match status" value="1"/>
</dbReference>
<evidence type="ECO:0000313" key="4">
    <source>
        <dbReference type="EMBL" id="TKS17813.1"/>
    </source>
</evidence>
<dbReference type="InterPro" id="IPR009014">
    <property type="entry name" value="Transketo_C/PFOR_II"/>
</dbReference>
<dbReference type="GO" id="GO:0046872">
    <property type="term" value="F:metal ion binding"/>
    <property type="evidence" value="ECO:0007669"/>
    <property type="project" value="UniProtKB-KW"/>
</dbReference>
<accession>A0A4U5R241</accession>
<dbReference type="InterPro" id="IPR033247">
    <property type="entry name" value="Transketolase_fam"/>
</dbReference>
<evidence type="ECO:0000256" key="2">
    <source>
        <dbReference type="ARBA" id="ARBA00022842"/>
    </source>
</evidence>
<dbReference type="SUPFAM" id="SSF52922">
    <property type="entry name" value="TK C-terminal domain-like"/>
    <property type="match status" value="1"/>
</dbReference>
<sequence>MTQLTSHSNSLLDLVFRPADANETAGAYKVSVTNRDAPTVIALSGKRYHIDRYWFRSEGRAKKLRKEGRKVRVVSLVCWQLLNRQPRDYNEHVSLPRVSKRIGIEAGSPTKRM</sequence>
<feature type="domain" description="Transketolase-like C-terminal" evidence="3">
    <location>
        <begin position="61"/>
        <end position="109"/>
    </location>
</feature>
<dbReference type="EMBL" id="RCHU01000024">
    <property type="protein sequence ID" value="TKS17813.1"/>
    <property type="molecule type" value="Genomic_DNA"/>
</dbReference>
<dbReference type="AlphaFoldDB" id="A0A4U5R241"/>
<dbReference type="Gene3D" id="3.40.50.920">
    <property type="match status" value="1"/>
</dbReference>
<dbReference type="InterPro" id="IPR055152">
    <property type="entry name" value="Transketolase-like_C_2"/>
</dbReference>
<comment type="caution">
    <text evidence="4">The sequence shown here is derived from an EMBL/GenBank/DDBJ whole genome shotgun (WGS) entry which is preliminary data.</text>
</comment>
<evidence type="ECO:0000256" key="1">
    <source>
        <dbReference type="ARBA" id="ARBA00022723"/>
    </source>
</evidence>
<keyword evidence="1" id="KW-0479">Metal-binding</keyword>
<gene>
    <name evidence="4" type="ORF">D5086_0000011840</name>
</gene>